<reference evidence="1" key="1">
    <citation type="submission" date="2018-04" db="EMBL/GenBank/DDBJ databases">
        <title>Whole genome sequencing of Hypsizygus marmoreus.</title>
        <authorList>
            <person name="Choi I.-G."/>
            <person name="Min B."/>
            <person name="Kim J.-G."/>
            <person name="Kim S."/>
            <person name="Oh Y.-L."/>
            <person name="Kong W.-S."/>
            <person name="Park H."/>
            <person name="Jeong J."/>
            <person name="Song E.-S."/>
        </authorList>
    </citation>
    <scope>NUCLEOTIDE SEQUENCE [LARGE SCALE GENOMIC DNA]</scope>
    <source>
        <strain evidence="1">51987-8</strain>
    </source>
</reference>
<comment type="caution">
    <text evidence="1">The sequence shown here is derived from an EMBL/GenBank/DDBJ whole genome shotgun (WGS) entry which is preliminary data.</text>
</comment>
<proteinExistence type="predicted"/>
<dbReference type="EMBL" id="LUEZ02000005">
    <property type="protein sequence ID" value="RDB30406.1"/>
    <property type="molecule type" value="Genomic_DNA"/>
</dbReference>
<protein>
    <submittedName>
        <fullName evidence="1">Uncharacterized protein</fullName>
    </submittedName>
</protein>
<evidence type="ECO:0000313" key="2">
    <source>
        <dbReference type="Proteomes" id="UP000076154"/>
    </source>
</evidence>
<sequence length="69" mass="7876">MVVLESIGLFMRIHHQASALPSLFASESELVVEANVRLIESSVCRMTPLNTRKNDKDVLLFVPWLETRH</sequence>
<evidence type="ECO:0000313" key="1">
    <source>
        <dbReference type="EMBL" id="RDB30406.1"/>
    </source>
</evidence>
<accession>A0A369KHK7</accession>
<dbReference type="Proteomes" id="UP000076154">
    <property type="component" value="Unassembled WGS sequence"/>
</dbReference>
<keyword evidence="2" id="KW-1185">Reference proteome</keyword>
<dbReference type="AlphaFoldDB" id="A0A369KHK7"/>
<dbReference type="InParanoid" id="A0A369KHK7"/>
<gene>
    <name evidence="1" type="ORF">Hypma_007029</name>
</gene>
<organism evidence="1 2">
    <name type="scientific">Hypsizygus marmoreus</name>
    <name type="common">White beech mushroom</name>
    <name type="synonym">Agaricus marmoreus</name>
    <dbReference type="NCBI Taxonomy" id="39966"/>
    <lineage>
        <taxon>Eukaryota</taxon>
        <taxon>Fungi</taxon>
        <taxon>Dikarya</taxon>
        <taxon>Basidiomycota</taxon>
        <taxon>Agaricomycotina</taxon>
        <taxon>Agaricomycetes</taxon>
        <taxon>Agaricomycetidae</taxon>
        <taxon>Agaricales</taxon>
        <taxon>Tricholomatineae</taxon>
        <taxon>Lyophyllaceae</taxon>
        <taxon>Hypsizygus</taxon>
    </lineage>
</organism>
<name>A0A369KHK7_HYPMA</name>